<keyword evidence="2" id="KW-1185">Reference proteome</keyword>
<organism evidence="1 2">
    <name type="scientific">Micromonospora citrea</name>
    <dbReference type="NCBI Taxonomy" id="47855"/>
    <lineage>
        <taxon>Bacteria</taxon>
        <taxon>Bacillati</taxon>
        <taxon>Actinomycetota</taxon>
        <taxon>Actinomycetes</taxon>
        <taxon>Micromonosporales</taxon>
        <taxon>Micromonosporaceae</taxon>
        <taxon>Micromonospora</taxon>
    </lineage>
</organism>
<accession>A0A1C6V6H3</accession>
<sequence>MEGGSLTVGATIRVPDDGYRFGEGPLTLRVTEVLSVGPFEGRVWAEVRGHEVTPDGTLRSRARFAFVRLDRVRVVPPAVAAPAGAVVVAASAEPVAGVEASAEPLGAVAAAGSARAAGTASR</sequence>
<dbReference type="EMBL" id="FMHZ01000002">
    <property type="protein sequence ID" value="SCL61885.1"/>
    <property type="molecule type" value="Genomic_DNA"/>
</dbReference>
<reference evidence="2" key="1">
    <citation type="submission" date="2016-06" db="EMBL/GenBank/DDBJ databases">
        <authorList>
            <person name="Varghese N."/>
            <person name="Submissions Spin"/>
        </authorList>
    </citation>
    <scope>NUCLEOTIDE SEQUENCE [LARGE SCALE GENOMIC DNA]</scope>
    <source>
        <strain evidence="2">DSM 43903</strain>
    </source>
</reference>
<protein>
    <submittedName>
        <fullName evidence="1">Uncharacterized protein</fullName>
    </submittedName>
</protein>
<evidence type="ECO:0000313" key="1">
    <source>
        <dbReference type="EMBL" id="SCL61885.1"/>
    </source>
</evidence>
<evidence type="ECO:0000313" key="2">
    <source>
        <dbReference type="Proteomes" id="UP000199001"/>
    </source>
</evidence>
<gene>
    <name evidence="1" type="ORF">GA0070606_3519</name>
</gene>
<dbReference type="AlphaFoldDB" id="A0A1C6V6H3"/>
<proteinExistence type="predicted"/>
<dbReference type="Proteomes" id="UP000199001">
    <property type="component" value="Unassembled WGS sequence"/>
</dbReference>
<name>A0A1C6V6H3_9ACTN</name>